<keyword evidence="2" id="KW-1185">Reference proteome</keyword>
<dbReference type="AlphaFoldDB" id="A0A9Q0EMI5"/>
<evidence type="ECO:0000313" key="1">
    <source>
        <dbReference type="EMBL" id="KAJ3609854.1"/>
    </source>
</evidence>
<reference evidence="1" key="1">
    <citation type="submission" date="2022-07" db="EMBL/GenBank/DDBJ databases">
        <title>Chromosome-level genome of Muraenolepis orangiensis.</title>
        <authorList>
            <person name="Kim J."/>
        </authorList>
    </citation>
    <scope>NUCLEOTIDE SEQUENCE</scope>
    <source>
        <strain evidence="1">KU_S4_2022</strain>
        <tissue evidence="1">Muscle</tissue>
    </source>
</reference>
<protein>
    <submittedName>
        <fullName evidence="1">Uncharacterized protein</fullName>
    </submittedName>
</protein>
<evidence type="ECO:0000313" key="2">
    <source>
        <dbReference type="Proteomes" id="UP001148018"/>
    </source>
</evidence>
<sequence length="73" mass="8450">MGDCDERLSSQAVCSMASPLHDDLSFAWEKYMDCRLQGADLQVSLQCLENFLCLFHCVRKVHLHVTKDLLTFW</sequence>
<accession>A0A9Q0EMI5</accession>
<name>A0A9Q0EMI5_9TELE</name>
<proteinExistence type="predicted"/>
<comment type="caution">
    <text evidence="1">The sequence shown here is derived from an EMBL/GenBank/DDBJ whole genome shotgun (WGS) entry which is preliminary data.</text>
</comment>
<organism evidence="1 2">
    <name type="scientific">Muraenolepis orangiensis</name>
    <name type="common">Patagonian moray cod</name>
    <dbReference type="NCBI Taxonomy" id="630683"/>
    <lineage>
        <taxon>Eukaryota</taxon>
        <taxon>Metazoa</taxon>
        <taxon>Chordata</taxon>
        <taxon>Craniata</taxon>
        <taxon>Vertebrata</taxon>
        <taxon>Euteleostomi</taxon>
        <taxon>Actinopterygii</taxon>
        <taxon>Neopterygii</taxon>
        <taxon>Teleostei</taxon>
        <taxon>Neoteleostei</taxon>
        <taxon>Acanthomorphata</taxon>
        <taxon>Zeiogadaria</taxon>
        <taxon>Gadariae</taxon>
        <taxon>Gadiformes</taxon>
        <taxon>Muraenolepidoidei</taxon>
        <taxon>Muraenolepididae</taxon>
        <taxon>Muraenolepis</taxon>
    </lineage>
</organism>
<dbReference type="EMBL" id="JANIIK010000038">
    <property type="protein sequence ID" value="KAJ3609854.1"/>
    <property type="molecule type" value="Genomic_DNA"/>
</dbReference>
<dbReference type="Proteomes" id="UP001148018">
    <property type="component" value="Unassembled WGS sequence"/>
</dbReference>
<gene>
    <name evidence="1" type="ORF">NHX12_021948</name>
</gene>